<dbReference type="Proteomes" id="UP000279760">
    <property type="component" value="Chromosome 2"/>
</dbReference>
<evidence type="ECO:0000313" key="1">
    <source>
        <dbReference type="EMBL" id="AYV23404.1"/>
    </source>
</evidence>
<proteinExistence type="predicted"/>
<protein>
    <submittedName>
        <fullName evidence="1">Uncharacterized protein</fullName>
    </submittedName>
</protein>
<evidence type="ECO:0000313" key="2">
    <source>
        <dbReference type="Proteomes" id="UP000279760"/>
    </source>
</evidence>
<dbReference type="EMBL" id="CP033578">
    <property type="protein sequence ID" value="AYV23404.1"/>
    <property type="molecule type" value="Genomic_DNA"/>
</dbReference>
<accession>A0A3G4VF67</accession>
<sequence>MIQKERVRQRRIVNGKGVYQRRPISAEWKDIDGFGEAFDSVYKVKRVLTYGLKAQLLVEKSDLFEEFHLVERMVTYDVSKEGIWNYQTELLSIGDVYSVGSYSYEPLGIIQYSIIDFRVCLFSCDSYNGGVLGYDSY</sequence>
<organism evidence="1 2">
    <name type="scientific">Vibrio mediterranei</name>
    <dbReference type="NCBI Taxonomy" id="689"/>
    <lineage>
        <taxon>Bacteria</taxon>
        <taxon>Pseudomonadati</taxon>
        <taxon>Pseudomonadota</taxon>
        <taxon>Gammaproteobacteria</taxon>
        <taxon>Vibrionales</taxon>
        <taxon>Vibrionaceae</taxon>
        <taxon>Vibrio</taxon>
    </lineage>
</organism>
<name>A0A3G4VF67_9VIBR</name>
<gene>
    <name evidence="1" type="ORF">ECB94_19100</name>
</gene>
<dbReference type="AlphaFoldDB" id="A0A3G4VF67"/>
<reference evidence="1 2" key="1">
    <citation type="submission" date="2018-11" db="EMBL/GenBank/DDBJ databases">
        <title>Complete Genome Sequence of Vbrio mediterranei 117-T6: a Potential Pathogen Bacteria Isolated from the Conchocelis of Pyropia.</title>
        <authorList>
            <person name="Liu Q."/>
        </authorList>
    </citation>
    <scope>NUCLEOTIDE SEQUENCE [LARGE SCALE GENOMIC DNA]</scope>
    <source>
        <strain evidence="1 2">117-T6</strain>
    </source>
</reference>